<dbReference type="InterPro" id="IPR003115">
    <property type="entry name" value="ParB_N"/>
</dbReference>
<dbReference type="SUPFAM" id="SSF110849">
    <property type="entry name" value="ParB/Sulfiredoxin"/>
    <property type="match status" value="1"/>
</dbReference>
<proteinExistence type="predicted"/>
<dbReference type="CDD" id="cd16402">
    <property type="entry name" value="ParB_N_like_MT"/>
    <property type="match status" value="1"/>
</dbReference>
<dbReference type="EMBL" id="BK015858">
    <property type="protein sequence ID" value="DAD69928.1"/>
    <property type="molecule type" value="Genomic_DNA"/>
</dbReference>
<dbReference type="GO" id="GO:0007059">
    <property type="term" value="P:chromosome segregation"/>
    <property type="evidence" value="ECO:0007669"/>
    <property type="project" value="TreeGrafter"/>
</dbReference>
<dbReference type="InterPro" id="IPR036086">
    <property type="entry name" value="ParB/Sulfiredoxin_sf"/>
</dbReference>
<evidence type="ECO:0000313" key="2">
    <source>
        <dbReference type="EMBL" id="DAD69928.1"/>
    </source>
</evidence>
<reference evidence="2" key="1">
    <citation type="journal article" date="2021" name="Proc. Natl. Acad. Sci. U.S.A.">
        <title>A Catalog of Tens of Thousands of Viruses from Human Metagenomes Reveals Hidden Associations with Chronic Diseases.</title>
        <authorList>
            <person name="Tisza M.J."/>
            <person name="Buck C.B."/>
        </authorList>
    </citation>
    <scope>NUCLEOTIDE SEQUENCE</scope>
    <source>
        <strain evidence="2">CtFWA4</strain>
    </source>
</reference>
<dbReference type="GO" id="GO:0045881">
    <property type="term" value="P:positive regulation of sporulation resulting in formation of a cellular spore"/>
    <property type="evidence" value="ECO:0007669"/>
    <property type="project" value="TreeGrafter"/>
</dbReference>
<dbReference type="PANTHER" id="PTHR33375">
    <property type="entry name" value="CHROMOSOME-PARTITIONING PROTEIN PARB-RELATED"/>
    <property type="match status" value="1"/>
</dbReference>
<name>A0A8S5LJC5_9CAUD</name>
<evidence type="ECO:0000259" key="1">
    <source>
        <dbReference type="SMART" id="SM00470"/>
    </source>
</evidence>
<dbReference type="SMART" id="SM00470">
    <property type="entry name" value="ParB"/>
    <property type="match status" value="1"/>
</dbReference>
<organism evidence="2">
    <name type="scientific">Caudovirales sp. ctFWA4</name>
    <dbReference type="NCBI Taxonomy" id="2827628"/>
    <lineage>
        <taxon>Viruses</taxon>
        <taxon>Duplodnaviria</taxon>
        <taxon>Heunggongvirae</taxon>
        <taxon>Uroviricota</taxon>
        <taxon>Caudoviricetes</taxon>
    </lineage>
</organism>
<protein>
    <submittedName>
        <fullName evidence="2">ParB protein</fullName>
    </submittedName>
</protein>
<dbReference type="Gene3D" id="3.90.1530.10">
    <property type="entry name" value="Conserved hypothetical protein from pyrococcus furiosus pfu- 392566-001, ParB domain"/>
    <property type="match status" value="1"/>
</dbReference>
<accession>A0A8S5LJC5</accession>
<dbReference type="InterPro" id="IPR050336">
    <property type="entry name" value="Chromosome_partition/occlusion"/>
</dbReference>
<feature type="domain" description="ParB-like N-terminal" evidence="1">
    <location>
        <begin position="8"/>
        <end position="92"/>
    </location>
</feature>
<sequence>MEIVNQIVMKKISEVKPYVRNPRKNDKTVNLLVEIIPKVGFNVPLVIDRNGIIVKGHARYAAAIRLGMEEIPCVVTDADEETIKLDRLADNRISEFSEWINDELLHEIDMLNLDFDFDLESLGFPAPSDDFDADALFDDGVVGESEEDRRARYQAYLDNAAKEEAQNVAITTQEQVDRAKASALSVAEKPPKYAKVVCEHCGHVMFIKEGDALFSTEQS</sequence>
<dbReference type="PANTHER" id="PTHR33375:SF1">
    <property type="entry name" value="CHROMOSOME-PARTITIONING PROTEIN PARB-RELATED"/>
    <property type="match status" value="1"/>
</dbReference>
<dbReference type="Pfam" id="PF02195">
    <property type="entry name" value="ParB_N"/>
    <property type="match status" value="1"/>
</dbReference>